<name>A0A7W6P1R8_9HYPH</name>
<evidence type="ECO:0000256" key="2">
    <source>
        <dbReference type="SAM" id="SignalP"/>
    </source>
</evidence>
<dbReference type="Proteomes" id="UP000584824">
    <property type="component" value="Unassembled WGS sequence"/>
</dbReference>
<gene>
    <name evidence="3" type="ORF">GGQ66_001644</name>
</gene>
<keyword evidence="4" id="KW-1185">Reference proteome</keyword>
<dbReference type="Pfam" id="PF04314">
    <property type="entry name" value="PCuAC"/>
    <property type="match status" value="1"/>
</dbReference>
<evidence type="ECO:0000256" key="1">
    <source>
        <dbReference type="SAM" id="MobiDB-lite"/>
    </source>
</evidence>
<accession>A0A7W6P1R8</accession>
<feature type="chain" id="PRO_5030510549" description="Copper chaperone PCu(A)C" evidence="2">
    <location>
        <begin position="22"/>
        <end position="169"/>
    </location>
</feature>
<protein>
    <recommendedName>
        <fullName evidence="5">Copper chaperone PCu(A)C</fullName>
    </recommendedName>
</protein>
<feature type="region of interest" description="Disordered" evidence="1">
    <location>
        <begin position="143"/>
        <end position="169"/>
    </location>
</feature>
<dbReference type="PANTHER" id="PTHR36302">
    <property type="entry name" value="BLR7088 PROTEIN"/>
    <property type="match status" value="1"/>
</dbReference>
<keyword evidence="2" id="KW-0732">Signal</keyword>
<dbReference type="Gene3D" id="2.60.40.1890">
    <property type="entry name" value="PCu(A)C copper chaperone"/>
    <property type="match status" value="1"/>
</dbReference>
<dbReference type="RefSeq" id="WP_183791274.1">
    <property type="nucleotide sequence ID" value="NZ_JACIDU010000005.1"/>
</dbReference>
<dbReference type="PANTHER" id="PTHR36302:SF1">
    <property type="entry name" value="COPPER CHAPERONE PCU(A)C"/>
    <property type="match status" value="1"/>
</dbReference>
<evidence type="ECO:0000313" key="3">
    <source>
        <dbReference type="EMBL" id="MBB4103089.1"/>
    </source>
</evidence>
<dbReference type="SUPFAM" id="SSF110087">
    <property type="entry name" value="DR1885-like metal-binding protein"/>
    <property type="match status" value="1"/>
</dbReference>
<evidence type="ECO:0000313" key="4">
    <source>
        <dbReference type="Proteomes" id="UP000584824"/>
    </source>
</evidence>
<dbReference type="InterPro" id="IPR058248">
    <property type="entry name" value="Lxx211020-like"/>
</dbReference>
<comment type="caution">
    <text evidence="3">The sequence shown here is derived from an EMBL/GenBank/DDBJ whole genome shotgun (WGS) entry which is preliminary data.</text>
</comment>
<dbReference type="InterPro" id="IPR036182">
    <property type="entry name" value="PCuAC_sf"/>
</dbReference>
<feature type="signal peptide" evidence="2">
    <location>
        <begin position="1"/>
        <end position="21"/>
    </location>
</feature>
<feature type="compositionally biased region" description="Basic and acidic residues" evidence="1">
    <location>
        <begin position="157"/>
        <end position="169"/>
    </location>
</feature>
<proteinExistence type="predicted"/>
<dbReference type="InterPro" id="IPR007410">
    <property type="entry name" value="LpqE-like"/>
</dbReference>
<evidence type="ECO:0008006" key="5">
    <source>
        <dbReference type="Google" id="ProtNLM"/>
    </source>
</evidence>
<sequence>MRKLINAIAFGFALMASPLLAHEFKVGDLEIVHPNSRAMVPGAQVGGGFLKIINHGKTDDRLVSATSDRAGIIQLHEMAIENDVMKMRELPGGIAVPAGATVELKPGGLHVMFMKVADPFKEGDKVKATLVFEKAGPVEVEFTVGPPAGPAKGGDAPMKHDHGAMQKKD</sequence>
<dbReference type="AlphaFoldDB" id="A0A7W6P1R8"/>
<dbReference type="EMBL" id="JACIDU010000005">
    <property type="protein sequence ID" value="MBB4103089.1"/>
    <property type="molecule type" value="Genomic_DNA"/>
</dbReference>
<organism evidence="3 4">
    <name type="scientific">Allorhizobium borbori</name>
    <dbReference type="NCBI Taxonomy" id="485907"/>
    <lineage>
        <taxon>Bacteria</taxon>
        <taxon>Pseudomonadati</taxon>
        <taxon>Pseudomonadota</taxon>
        <taxon>Alphaproteobacteria</taxon>
        <taxon>Hyphomicrobiales</taxon>
        <taxon>Rhizobiaceae</taxon>
        <taxon>Rhizobium/Agrobacterium group</taxon>
        <taxon>Allorhizobium</taxon>
    </lineage>
</organism>
<reference evidence="3 4" key="1">
    <citation type="submission" date="2020-08" db="EMBL/GenBank/DDBJ databases">
        <title>Genomic Encyclopedia of Type Strains, Phase IV (KMG-IV): sequencing the most valuable type-strain genomes for metagenomic binning, comparative biology and taxonomic classification.</title>
        <authorList>
            <person name="Goeker M."/>
        </authorList>
    </citation>
    <scope>NUCLEOTIDE SEQUENCE [LARGE SCALE GENOMIC DNA]</scope>
    <source>
        <strain evidence="3 4">DSM 26385</strain>
    </source>
</reference>